<dbReference type="PANTHER" id="PTHR23511:SF4">
    <property type="entry name" value="MAJOR FACILITATOR SUPERFAMILY (MFS) PROFILE DOMAIN-CONTAINING PROTEIN"/>
    <property type="match status" value="1"/>
</dbReference>
<feature type="transmembrane region" description="Helical" evidence="6">
    <location>
        <begin position="463"/>
        <end position="484"/>
    </location>
</feature>
<dbReference type="InterPro" id="IPR005828">
    <property type="entry name" value="MFS_sugar_transport-like"/>
</dbReference>
<keyword evidence="2" id="KW-0813">Transport</keyword>
<dbReference type="OrthoDB" id="3936150at2759"/>
<evidence type="ECO:0000259" key="7">
    <source>
        <dbReference type="PROSITE" id="PS50850"/>
    </source>
</evidence>
<dbReference type="PROSITE" id="PS50850">
    <property type="entry name" value="MFS"/>
    <property type="match status" value="1"/>
</dbReference>
<name>A0A1B9FU39_9TREE</name>
<reference evidence="8" key="2">
    <citation type="submission" date="2014-01" db="EMBL/GenBank/DDBJ databases">
        <title>Evolution of pathogenesis and genome organization in the Tremellales.</title>
        <authorList>
            <person name="Cuomo C."/>
            <person name="Litvintseva A."/>
            <person name="Heitman J."/>
            <person name="Chen Y."/>
            <person name="Sun S."/>
            <person name="Springer D."/>
            <person name="Dromer F."/>
            <person name="Young S."/>
            <person name="Zeng Q."/>
            <person name="Chapman S."/>
            <person name="Gujja S."/>
            <person name="Saif S."/>
            <person name="Birren B."/>
        </authorList>
    </citation>
    <scope>NUCLEOTIDE SEQUENCE</scope>
    <source>
        <strain evidence="8">CBS 10118</strain>
    </source>
</reference>
<evidence type="ECO:0000313" key="8">
    <source>
        <dbReference type="EMBL" id="OCF22279.1"/>
    </source>
</evidence>
<evidence type="ECO:0000256" key="5">
    <source>
        <dbReference type="ARBA" id="ARBA00023136"/>
    </source>
</evidence>
<feature type="transmembrane region" description="Helical" evidence="6">
    <location>
        <begin position="110"/>
        <end position="140"/>
    </location>
</feature>
<feature type="transmembrane region" description="Helical" evidence="6">
    <location>
        <begin position="401"/>
        <end position="422"/>
    </location>
</feature>
<accession>A0A1B9FU39</accession>
<evidence type="ECO:0000256" key="6">
    <source>
        <dbReference type="SAM" id="Phobius"/>
    </source>
</evidence>
<dbReference type="InterPro" id="IPR020846">
    <property type="entry name" value="MFS_dom"/>
</dbReference>
<evidence type="ECO:0000256" key="3">
    <source>
        <dbReference type="ARBA" id="ARBA00022692"/>
    </source>
</evidence>
<feature type="transmembrane region" description="Helical" evidence="6">
    <location>
        <begin position="77"/>
        <end position="98"/>
    </location>
</feature>
<dbReference type="GO" id="GO:0022857">
    <property type="term" value="F:transmembrane transporter activity"/>
    <property type="evidence" value="ECO:0007669"/>
    <property type="project" value="InterPro"/>
</dbReference>
<organism evidence="8">
    <name type="scientific">Kwoniella bestiolae CBS 10118</name>
    <dbReference type="NCBI Taxonomy" id="1296100"/>
    <lineage>
        <taxon>Eukaryota</taxon>
        <taxon>Fungi</taxon>
        <taxon>Dikarya</taxon>
        <taxon>Basidiomycota</taxon>
        <taxon>Agaricomycotina</taxon>
        <taxon>Tremellomycetes</taxon>
        <taxon>Tremellales</taxon>
        <taxon>Cryptococcaceae</taxon>
        <taxon>Kwoniella</taxon>
    </lineage>
</organism>
<dbReference type="AlphaFoldDB" id="A0A1B9FU39"/>
<sequence length="492" mass="53459">MAVDADECSEVSDEFLKAQVGSDDVLGRKMILINGAISEIGFTWYHAKLFSMALVVNQSISQSQVRLEFANRGVSQLLAVSLSSAVGLLAGALFWGTIGDLVGRKLAFNTSLFLCAVFVIVAGAMPTYASFCVMVALYSAGAGGNYGIDSTNFLEFLPSKYAFLSTILAIWWGLGYLITGLFAWLYFPKWSCASADECTWNNNKGWRLLHFTTGGIVLILAIVRVSLFKMEHSPKWLVTQHRDEEAVEILQHIAARTGKPCNLTIDQLAAEGEINTSVSTAQSTVSRVKRTVKNLFVTKKQTYSTVCLFALWFLIGLADPLYSVFRPYYLTTRGYSEGPPSNYITWRNYTLNQFCGLLGPLLAWPLLNTPYIGRRGTLAIGALLSMAFLFGFTQVKNGTQNLAISCLITAVENIFYGGLYGITPELLPTGSRTTGYGIAVAINRVCNVIANIIGTYANVLTTAPLFVSAGLFAGLVVVALLLPLDPAGHQIG</sequence>
<feature type="transmembrane region" description="Helical" evidence="6">
    <location>
        <begin position="207"/>
        <end position="227"/>
    </location>
</feature>
<evidence type="ECO:0000256" key="2">
    <source>
        <dbReference type="ARBA" id="ARBA00022448"/>
    </source>
</evidence>
<feature type="transmembrane region" description="Helical" evidence="6">
    <location>
        <begin position="434"/>
        <end position="457"/>
    </location>
</feature>
<dbReference type="EMBL" id="KI894025">
    <property type="protein sequence ID" value="OCF22279.1"/>
    <property type="molecule type" value="Genomic_DNA"/>
</dbReference>
<proteinExistence type="predicted"/>
<keyword evidence="5 6" id="KW-0472">Membrane</keyword>
<keyword evidence="3 6" id="KW-0812">Transmembrane</keyword>
<feature type="transmembrane region" description="Helical" evidence="6">
    <location>
        <begin position="376"/>
        <end position="395"/>
    </location>
</feature>
<dbReference type="PANTHER" id="PTHR23511">
    <property type="entry name" value="SYNAPTIC VESICLE GLYCOPROTEIN 2"/>
    <property type="match status" value="1"/>
</dbReference>
<dbReference type="Pfam" id="PF00083">
    <property type="entry name" value="Sugar_tr"/>
    <property type="match status" value="1"/>
</dbReference>
<dbReference type="SUPFAM" id="SSF103473">
    <property type="entry name" value="MFS general substrate transporter"/>
    <property type="match status" value="1"/>
</dbReference>
<evidence type="ECO:0000256" key="4">
    <source>
        <dbReference type="ARBA" id="ARBA00022989"/>
    </source>
</evidence>
<dbReference type="GO" id="GO:0016020">
    <property type="term" value="C:membrane"/>
    <property type="evidence" value="ECO:0007669"/>
    <property type="project" value="UniProtKB-SubCell"/>
</dbReference>
<feature type="transmembrane region" description="Helical" evidence="6">
    <location>
        <begin position="161"/>
        <end position="187"/>
    </location>
</feature>
<gene>
    <name evidence="8" type="ORF">I302_07924</name>
</gene>
<dbReference type="InterPro" id="IPR036259">
    <property type="entry name" value="MFS_trans_sf"/>
</dbReference>
<dbReference type="Gene3D" id="1.20.1250.20">
    <property type="entry name" value="MFS general substrate transporter like domains"/>
    <property type="match status" value="1"/>
</dbReference>
<evidence type="ECO:0000256" key="1">
    <source>
        <dbReference type="ARBA" id="ARBA00004141"/>
    </source>
</evidence>
<feature type="transmembrane region" description="Helical" evidence="6">
    <location>
        <begin position="303"/>
        <end position="325"/>
    </location>
</feature>
<feature type="domain" description="Major facilitator superfamily (MFS) profile" evidence="7">
    <location>
        <begin position="37"/>
        <end position="486"/>
    </location>
</feature>
<keyword evidence="4 6" id="KW-1133">Transmembrane helix</keyword>
<reference evidence="8" key="1">
    <citation type="submission" date="2013-07" db="EMBL/GenBank/DDBJ databases">
        <title>The Genome Sequence of Cryptococcus bestiolae CBS10118.</title>
        <authorList>
            <consortium name="The Broad Institute Genome Sequencing Platform"/>
            <person name="Cuomo C."/>
            <person name="Litvintseva A."/>
            <person name="Chen Y."/>
            <person name="Heitman J."/>
            <person name="Sun S."/>
            <person name="Springer D."/>
            <person name="Dromer F."/>
            <person name="Young S.K."/>
            <person name="Zeng Q."/>
            <person name="Gargeya S."/>
            <person name="Fitzgerald M."/>
            <person name="Abouelleil A."/>
            <person name="Alvarado L."/>
            <person name="Berlin A.M."/>
            <person name="Chapman S.B."/>
            <person name="Dewar J."/>
            <person name="Goldberg J."/>
            <person name="Griggs A."/>
            <person name="Gujja S."/>
            <person name="Hansen M."/>
            <person name="Howarth C."/>
            <person name="Imamovic A."/>
            <person name="Larimer J."/>
            <person name="McCowan C."/>
            <person name="Murphy C."/>
            <person name="Pearson M."/>
            <person name="Priest M."/>
            <person name="Roberts A."/>
            <person name="Saif S."/>
            <person name="Shea T."/>
            <person name="Sykes S."/>
            <person name="Wortman J."/>
            <person name="Nusbaum C."/>
            <person name="Birren B."/>
        </authorList>
    </citation>
    <scope>NUCLEOTIDE SEQUENCE [LARGE SCALE GENOMIC DNA]</scope>
    <source>
        <strain evidence="8">CBS 10118</strain>
    </source>
</reference>
<dbReference type="VEuPathDB" id="FungiDB:I302_07924"/>
<comment type="subcellular location">
    <subcellularLocation>
        <location evidence="1">Membrane</location>
        <topology evidence="1">Multi-pass membrane protein</topology>
    </subcellularLocation>
</comment>
<protein>
    <recommendedName>
        <fullName evidence="7">Major facilitator superfamily (MFS) profile domain-containing protein</fullName>
    </recommendedName>
</protein>